<dbReference type="EMBL" id="JACIGE010000005">
    <property type="protein sequence ID" value="MBB4247420.1"/>
    <property type="molecule type" value="Genomic_DNA"/>
</dbReference>
<reference evidence="5 6" key="1">
    <citation type="submission" date="2020-08" db="EMBL/GenBank/DDBJ databases">
        <title>Genome sequencing of Purple Non-Sulfur Bacteria from various extreme environments.</title>
        <authorList>
            <person name="Mayer M."/>
        </authorList>
    </citation>
    <scope>NUCLEOTIDE SEQUENCE [LARGE SCALE GENOMIC DNA]</scope>
    <source>
        <strain evidence="5 6">2761</strain>
    </source>
</reference>
<comment type="similarity">
    <text evidence="1 2">Belongs to the small heat shock protein (HSP20) family.</text>
</comment>
<dbReference type="PROSITE" id="PS01031">
    <property type="entry name" value="SHSP"/>
    <property type="match status" value="1"/>
</dbReference>
<dbReference type="RefSeq" id="WP_153116181.1">
    <property type="nucleotide sequence ID" value="NZ_JACIGE010000005.1"/>
</dbReference>
<dbReference type="CDD" id="cd06464">
    <property type="entry name" value="ACD_sHsps-like"/>
    <property type="match status" value="1"/>
</dbReference>
<keyword evidence="6" id="KW-1185">Reference proteome</keyword>
<evidence type="ECO:0000256" key="1">
    <source>
        <dbReference type="PROSITE-ProRule" id="PRU00285"/>
    </source>
</evidence>
<dbReference type="InterPro" id="IPR031107">
    <property type="entry name" value="Small_HSP"/>
</dbReference>
<dbReference type="InterPro" id="IPR008978">
    <property type="entry name" value="HSP20-like_chaperone"/>
</dbReference>
<dbReference type="Gene3D" id="2.60.40.790">
    <property type="match status" value="1"/>
</dbReference>
<feature type="domain" description="SHSP" evidence="4">
    <location>
        <begin position="25"/>
        <end position="148"/>
    </location>
</feature>
<sequence length="148" mass="16411">MSNLNRFDPLDDIFRGFFLRPVDLSANSANTPSIRMDVSENSDAFLVHAELPGVKKEDIHVSIDGAQVSISAEMKEERSIREGNGKDASGKEGSRLLRAERYYGKVSRSFQLAQEIDDTQAVARFNDGVLELTLPKRVAAASKRLTIQ</sequence>
<evidence type="ECO:0000313" key="6">
    <source>
        <dbReference type="Proteomes" id="UP000587070"/>
    </source>
</evidence>
<dbReference type="SUPFAM" id="SSF49764">
    <property type="entry name" value="HSP20-like chaperones"/>
    <property type="match status" value="1"/>
</dbReference>
<proteinExistence type="inferred from homology"/>
<evidence type="ECO:0000313" key="5">
    <source>
        <dbReference type="EMBL" id="MBB4247420.1"/>
    </source>
</evidence>
<evidence type="ECO:0000256" key="2">
    <source>
        <dbReference type="RuleBase" id="RU003616"/>
    </source>
</evidence>
<evidence type="ECO:0000259" key="4">
    <source>
        <dbReference type="PROSITE" id="PS01031"/>
    </source>
</evidence>
<protein>
    <submittedName>
        <fullName evidence="5">HSP20 family protein</fullName>
    </submittedName>
</protein>
<dbReference type="Pfam" id="PF00011">
    <property type="entry name" value="HSP20"/>
    <property type="match status" value="1"/>
</dbReference>
<gene>
    <name evidence="5" type="ORF">GGD90_001791</name>
</gene>
<dbReference type="InterPro" id="IPR002068">
    <property type="entry name" value="A-crystallin/Hsp20_dom"/>
</dbReference>
<feature type="region of interest" description="Disordered" evidence="3">
    <location>
        <begin position="74"/>
        <end position="93"/>
    </location>
</feature>
<comment type="caution">
    <text evidence="5">The sequence shown here is derived from an EMBL/GenBank/DDBJ whole genome shotgun (WGS) entry which is preliminary data.</text>
</comment>
<evidence type="ECO:0000256" key="3">
    <source>
        <dbReference type="SAM" id="MobiDB-lite"/>
    </source>
</evidence>
<dbReference type="AlphaFoldDB" id="A0A840G946"/>
<accession>A0A840G946</accession>
<dbReference type="PANTHER" id="PTHR11527">
    <property type="entry name" value="HEAT-SHOCK PROTEIN 20 FAMILY MEMBER"/>
    <property type="match status" value="1"/>
</dbReference>
<dbReference type="OrthoDB" id="9808910at2"/>
<dbReference type="Proteomes" id="UP000587070">
    <property type="component" value="Unassembled WGS sequence"/>
</dbReference>
<name>A0A840G946_RHOTE</name>
<organism evidence="5 6">
    <name type="scientific">Rhodocyclus tenuis</name>
    <name type="common">Rhodospirillum tenue</name>
    <dbReference type="NCBI Taxonomy" id="1066"/>
    <lineage>
        <taxon>Bacteria</taxon>
        <taxon>Pseudomonadati</taxon>
        <taxon>Pseudomonadota</taxon>
        <taxon>Betaproteobacteria</taxon>
        <taxon>Rhodocyclales</taxon>
        <taxon>Rhodocyclaceae</taxon>
        <taxon>Rhodocyclus</taxon>
    </lineage>
</organism>